<organism evidence="17 18">
    <name type="scientific">Danaus chrysippus</name>
    <name type="common">African queen</name>
    <dbReference type="NCBI Taxonomy" id="151541"/>
    <lineage>
        <taxon>Eukaryota</taxon>
        <taxon>Metazoa</taxon>
        <taxon>Ecdysozoa</taxon>
        <taxon>Arthropoda</taxon>
        <taxon>Hexapoda</taxon>
        <taxon>Insecta</taxon>
        <taxon>Pterygota</taxon>
        <taxon>Neoptera</taxon>
        <taxon>Endopterygota</taxon>
        <taxon>Lepidoptera</taxon>
        <taxon>Glossata</taxon>
        <taxon>Ditrysia</taxon>
        <taxon>Papilionoidea</taxon>
        <taxon>Nymphalidae</taxon>
        <taxon>Danainae</taxon>
        <taxon>Danaini</taxon>
        <taxon>Danaina</taxon>
        <taxon>Danaus</taxon>
        <taxon>Anosia</taxon>
    </lineage>
</organism>
<evidence type="ECO:0000256" key="9">
    <source>
        <dbReference type="ARBA" id="ARBA00023212"/>
    </source>
</evidence>
<dbReference type="GO" id="GO:0031514">
    <property type="term" value="C:motile cilium"/>
    <property type="evidence" value="ECO:0007669"/>
    <property type="project" value="TreeGrafter"/>
</dbReference>
<evidence type="ECO:0000256" key="4">
    <source>
        <dbReference type="ARBA" id="ARBA00014813"/>
    </source>
</evidence>
<evidence type="ECO:0000256" key="7">
    <source>
        <dbReference type="ARBA" id="ARBA00023054"/>
    </source>
</evidence>
<evidence type="ECO:0000256" key="11">
    <source>
        <dbReference type="ARBA" id="ARBA00023254"/>
    </source>
</evidence>
<keyword evidence="9" id="KW-0206">Cytoskeleton</keyword>
<comment type="caution">
    <text evidence="17">The sequence shown here is derived from an EMBL/GenBank/DDBJ whole genome shotgun (WGS) entry which is preliminary data.</text>
</comment>
<evidence type="ECO:0000313" key="17">
    <source>
        <dbReference type="EMBL" id="CAG9560053.1"/>
    </source>
</evidence>
<evidence type="ECO:0000256" key="6">
    <source>
        <dbReference type="ARBA" id="ARBA00022846"/>
    </source>
</evidence>
<dbReference type="EMBL" id="CAKASE010000044">
    <property type="protein sequence ID" value="CAG9560053.1"/>
    <property type="molecule type" value="Genomic_DNA"/>
</dbReference>
<dbReference type="Proteomes" id="UP000789524">
    <property type="component" value="Unassembled WGS sequence"/>
</dbReference>
<accession>A0A8J2QHM9</accession>
<dbReference type="PANTHER" id="PTHR19265">
    <property type="entry name" value="MEIOSIS-SPECIFIC NUCLEAR STRUCTURAL PROTEIN 1"/>
    <property type="match status" value="1"/>
</dbReference>
<proteinExistence type="inferred from homology"/>
<evidence type="ECO:0000256" key="8">
    <source>
        <dbReference type="ARBA" id="ARBA00023069"/>
    </source>
</evidence>
<dbReference type="OrthoDB" id="197839at2759"/>
<evidence type="ECO:0000256" key="13">
    <source>
        <dbReference type="ARBA" id="ARBA00046114"/>
    </source>
</evidence>
<evidence type="ECO:0000256" key="1">
    <source>
        <dbReference type="ARBA" id="ARBA00004123"/>
    </source>
</evidence>
<dbReference type="Pfam" id="PF13868">
    <property type="entry name" value="TPH"/>
    <property type="match status" value="1"/>
</dbReference>
<evidence type="ECO:0000256" key="12">
    <source>
        <dbReference type="ARBA" id="ARBA00023273"/>
    </source>
</evidence>
<evidence type="ECO:0000313" key="18">
    <source>
        <dbReference type="Proteomes" id="UP000789524"/>
    </source>
</evidence>
<comment type="similarity">
    <text evidence="3">Belongs to the MNS1 family.</text>
</comment>
<feature type="coiled-coil region" evidence="14">
    <location>
        <begin position="223"/>
        <end position="370"/>
    </location>
</feature>
<keyword evidence="18" id="KW-1185">Reference proteome</keyword>
<dbReference type="GO" id="GO:0051321">
    <property type="term" value="P:meiotic cell cycle"/>
    <property type="evidence" value="ECO:0007669"/>
    <property type="project" value="UniProtKB-KW"/>
</dbReference>
<evidence type="ECO:0000256" key="14">
    <source>
        <dbReference type="SAM" id="Coils"/>
    </source>
</evidence>
<dbReference type="PANTHER" id="PTHR19265:SF0">
    <property type="entry name" value="MEIOSIS-SPECIFIC NUCLEAR STRUCTURAL PROTEIN 1"/>
    <property type="match status" value="1"/>
</dbReference>
<dbReference type="GO" id="GO:0005634">
    <property type="term" value="C:nucleus"/>
    <property type="evidence" value="ECO:0007669"/>
    <property type="project" value="UniProtKB-SubCell"/>
</dbReference>
<evidence type="ECO:0000256" key="15">
    <source>
        <dbReference type="SAM" id="MobiDB-lite"/>
    </source>
</evidence>
<keyword evidence="10" id="KW-0539">Nucleus</keyword>
<keyword evidence="11" id="KW-0469">Meiosis</keyword>
<evidence type="ECO:0000256" key="10">
    <source>
        <dbReference type="ARBA" id="ARBA00023242"/>
    </source>
</evidence>
<comment type="subcellular location">
    <subcellularLocation>
        <location evidence="2">Cytoplasm</location>
        <location evidence="2">Cytoskeleton</location>
        <location evidence="2">Flagellum axoneme</location>
    </subcellularLocation>
    <subcellularLocation>
        <location evidence="1">Nucleus</location>
    </subcellularLocation>
</comment>
<comment type="function">
    <text evidence="13">Microtubule inner protein (MIP) part of the dynein-decorated doublet microtubules (DMTs) in cilia axoneme, which is required for motile cilia beating. May play a role in the control of meiotic division and germ cell differentiation through regulation of pairing and recombination during meiosis. Required for sperm flagella assembly. May play a role in the assembly and function of the outer dynein arm-docking complex (ODA-DC). ODA-DC mediates outer dynein arms (ODA) binding onto the axonemal doublet microtubules.</text>
</comment>
<dbReference type="GO" id="GO:0044782">
    <property type="term" value="P:cilium organization"/>
    <property type="evidence" value="ECO:0007669"/>
    <property type="project" value="TreeGrafter"/>
</dbReference>
<dbReference type="InterPro" id="IPR043597">
    <property type="entry name" value="TPH_dom"/>
</dbReference>
<keyword evidence="6" id="KW-0282">Flagellum</keyword>
<feature type="region of interest" description="Disordered" evidence="15">
    <location>
        <begin position="400"/>
        <end position="420"/>
    </location>
</feature>
<evidence type="ECO:0000256" key="5">
    <source>
        <dbReference type="ARBA" id="ARBA00022490"/>
    </source>
</evidence>
<feature type="domain" description="Trichohyalin-plectin-homology" evidence="16">
    <location>
        <begin position="131"/>
        <end position="481"/>
    </location>
</feature>
<sequence>MGIPSPETCIGDDFLEIERRTLNEKLVIDTDTLEPKNELQRNAIVEARRKELETYQRALDIQWLNSRMEDGRMGRCIALVKKEAEMEKDFQERTDHAAIVNARAEKEIALGIEIAKVQREEACKLLRRQYLRERDPSLRNLIKNLQAGYVCKDLQQQILHNQYKRLQEKAEENQANQLLYNSLHTDKEAKELEEKAKMEKNRKYCMELQQQLVNRQSQRQCEYEEMLIEKKMLEDIMRTLADEDQRELKQKHEQMLKMRNEMVTFKQAREAWKEKQKKMVVLEEREIEKQRRAASDRSADLIAKREQKAREKEELNKKISDKILADEAARLERQDLIKLLQEQEYLEKNVQDDKEEKEKLERVKKETKTALMTQMTERKREREMIREREREFRLSVEKKMAAEDAKAAEKERKEKEKRERYQKELRQQIKENEIRREKERELEERRVKKVFDCDKAWREEVSKEKQKILEGHAANVIGYVRPGVLDGTEQKGPDARRTKCNAQCRVLREY</sequence>
<evidence type="ECO:0000256" key="3">
    <source>
        <dbReference type="ARBA" id="ARBA00009158"/>
    </source>
</evidence>
<keyword evidence="12" id="KW-0966">Cell projection</keyword>
<reference evidence="17" key="1">
    <citation type="submission" date="2021-09" db="EMBL/GenBank/DDBJ databases">
        <authorList>
            <person name="Martin H S."/>
        </authorList>
    </citation>
    <scope>NUCLEOTIDE SEQUENCE</scope>
</reference>
<keyword evidence="8" id="KW-0969">Cilium</keyword>
<keyword evidence="5" id="KW-0963">Cytoplasm</keyword>
<dbReference type="InterPro" id="IPR026504">
    <property type="entry name" value="MNS1"/>
</dbReference>
<gene>
    <name evidence="17" type="ORF">DCHRY22_LOCUS1783</name>
</gene>
<evidence type="ECO:0000256" key="2">
    <source>
        <dbReference type="ARBA" id="ARBA00004611"/>
    </source>
</evidence>
<keyword evidence="7 14" id="KW-0175">Coiled coil</keyword>
<evidence type="ECO:0000259" key="16">
    <source>
        <dbReference type="Pfam" id="PF13868"/>
    </source>
</evidence>
<dbReference type="AlphaFoldDB" id="A0A8J2QHM9"/>
<protein>
    <recommendedName>
        <fullName evidence="4">Meiosis-specific nuclear structural protein 1</fullName>
    </recommendedName>
</protein>
<name>A0A8J2QHM9_9NEOP</name>